<dbReference type="InterPro" id="IPR036038">
    <property type="entry name" value="Aminotransferase-like"/>
</dbReference>
<dbReference type="GO" id="GO:0004084">
    <property type="term" value="F:branched-chain-amino-acid transaminase activity"/>
    <property type="evidence" value="ECO:0007669"/>
    <property type="project" value="UniProtKB-EC"/>
</dbReference>
<evidence type="ECO:0000256" key="4">
    <source>
        <dbReference type="ARBA" id="ARBA00004931"/>
    </source>
</evidence>
<evidence type="ECO:0000313" key="15">
    <source>
        <dbReference type="EMBL" id="GGX57273.1"/>
    </source>
</evidence>
<comment type="function">
    <text evidence="2 14">Acts on leucine, isoleucine and valine.</text>
</comment>
<dbReference type="AlphaFoldDB" id="A0A918KD84"/>
<comment type="catalytic activity">
    <reaction evidence="12 14">
        <text>L-isoleucine + 2-oxoglutarate = (S)-3-methyl-2-oxopentanoate + L-glutamate</text>
        <dbReference type="Rhea" id="RHEA:24801"/>
        <dbReference type="ChEBI" id="CHEBI:16810"/>
        <dbReference type="ChEBI" id="CHEBI:29985"/>
        <dbReference type="ChEBI" id="CHEBI:35146"/>
        <dbReference type="ChEBI" id="CHEBI:58045"/>
        <dbReference type="EC" id="2.6.1.42"/>
    </reaction>
</comment>
<reference evidence="15 16" key="1">
    <citation type="journal article" date="2014" name="Int. J. Syst. Evol. Microbiol.">
        <title>Complete genome sequence of Corynebacterium casei LMG S-19264T (=DSM 44701T), isolated from a smear-ripened cheese.</title>
        <authorList>
            <consortium name="US DOE Joint Genome Institute (JGI-PGF)"/>
            <person name="Walter F."/>
            <person name="Albersmeier A."/>
            <person name="Kalinowski J."/>
            <person name="Ruckert C."/>
        </authorList>
    </citation>
    <scope>NUCLEOTIDE SEQUENCE [LARGE SCALE GENOMIC DNA]</scope>
    <source>
        <strain evidence="15 16">KCTC 23968</strain>
    </source>
</reference>
<gene>
    <name evidence="14" type="primary">ilvE</name>
    <name evidence="15" type="ORF">GCM10011309_02780</name>
</gene>
<sequence>MIEKAYHDRDGHIWLDGEFVDWRETKIHVLTHSLHYGSCVFEGNRAYEGKVFRLTDHSKRLMNSADLLGYKIPYSLEEIDQACLDTLAKTGLEDAYLRPFAWRGSNMMGVASKNNQIHFGVAAWHWGSYFSDKMKGIRLCISDWIRPDPRSAPCKSKAAGLYMICTLAKDKAQATGWDDALMYDFKGRVAECTGAHIFFVRDGELHTPTNDILLEGITHDTVCRLAALRGYKVHKRDIHPSELPHFDECFVVGTAAEVTPVREIDGMHYTVGEVCHALASDYDDCVRGKIDIGV</sequence>
<comment type="pathway">
    <text evidence="5 14">Amino-acid biosynthesis; L-leucine biosynthesis; L-leucine from 3-methyl-2-oxobutanoate: step 4/4.</text>
</comment>
<evidence type="ECO:0000256" key="6">
    <source>
        <dbReference type="ARBA" id="ARBA00009320"/>
    </source>
</evidence>
<dbReference type="RefSeq" id="WP_189580335.1">
    <property type="nucleotide sequence ID" value="NZ_BMYV01000001.1"/>
</dbReference>
<keyword evidence="10 14" id="KW-0100">Branched-chain amino acid biosynthesis</keyword>
<dbReference type="Pfam" id="PF01063">
    <property type="entry name" value="Aminotran_4"/>
    <property type="match status" value="1"/>
</dbReference>
<comment type="caution">
    <text evidence="15">The sequence shown here is derived from an EMBL/GenBank/DDBJ whole genome shotgun (WGS) entry which is preliminary data.</text>
</comment>
<dbReference type="InterPro" id="IPR043131">
    <property type="entry name" value="BCAT-like_N"/>
</dbReference>
<dbReference type="NCBIfam" id="TIGR01122">
    <property type="entry name" value="ilvE_I"/>
    <property type="match status" value="1"/>
</dbReference>
<keyword evidence="14" id="KW-0028">Amino-acid biosynthesis</keyword>
<accession>A0A918KD84</accession>
<comment type="cofactor">
    <cofactor evidence="1 14">
        <name>pyridoxal 5'-phosphate</name>
        <dbReference type="ChEBI" id="CHEBI:597326"/>
    </cofactor>
</comment>
<dbReference type="EMBL" id="BMYV01000001">
    <property type="protein sequence ID" value="GGX57273.1"/>
    <property type="molecule type" value="Genomic_DNA"/>
</dbReference>
<dbReference type="Proteomes" id="UP000600865">
    <property type="component" value="Unassembled WGS sequence"/>
</dbReference>
<keyword evidence="16" id="KW-1185">Reference proteome</keyword>
<evidence type="ECO:0000256" key="11">
    <source>
        <dbReference type="ARBA" id="ARBA00048212"/>
    </source>
</evidence>
<comment type="catalytic activity">
    <reaction evidence="11 14">
        <text>L-valine + 2-oxoglutarate = 3-methyl-2-oxobutanoate + L-glutamate</text>
        <dbReference type="Rhea" id="RHEA:24813"/>
        <dbReference type="ChEBI" id="CHEBI:11851"/>
        <dbReference type="ChEBI" id="CHEBI:16810"/>
        <dbReference type="ChEBI" id="CHEBI:29985"/>
        <dbReference type="ChEBI" id="CHEBI:57762"/>
        <dbReference type="EC" id="2.6.1.42"/>
    </reaction>
</comment>
<evidence type="ECO:0000313" key="16">
    <source>
        <dbReference type="Proteomes" id="UP000600865"/>
    </source>
</evidence>
<comment type="pathway">
    <text evidence="3 14">Amino-acid biosynthesis; L-isoleucine biosynthesis; L-isoleucine from 2-oxobutanoate: step 4/4.</text>
</comment>
<dbReference type="GO" id="GO:0009082">
    <property type="term" value="P:branched-chain amino acid biosynthetic process"/>
    <property type="evidence" value="ECO:0007669"/>
    <property type="project" value="UniProtKB-KW"/>
</dbReference>
<proteinExistence type="inferred from homology"/>
<protein>
    <recommendedName>
        <fullName evidence="14">Branched-chain-amino-acid aminotransferase</fullName>
        <shortName evidence="14">BCAT</shortName>
        <ecNumber evidence="14">2.6.1.42</ecNumber>
    </recommendedName>
</protein>
<comment type="pathway">
    <text evidence="4 14">Amino-acid biosynthesis; L-valine biosynthesis; L-valine from pyruvate: step 4/4.</text>
</comment>
<evidence type="ECO:0000256" key="5">
    <source>
        <dbReference type="ARBA" id="ARBA00005072"/>
    </source>
</evidence>
<evidence type="ECO:0000256" key="14">
    <source>
        <dbReference type="RuleBase" id="RU364094"/>
    </source>
</evidence>
<comment type="catalytic activity">
    <reaction evidence="13 14">
        <text>L-leucine + 2-oxoglutarate = 4-methyl-2-oxopentanoate + L-glutamate</text>
        <dbReference type="Rhea" id="RHEA:18321"/>
        <dbReference type="ChEBI" id="CHEBI:16810"/>
        <dbReference type="ChEBI" id="CHEBI:17865"/>
        <dbReference type="ChEBI" id="CHEBI:29985"/>
        <dbReference type="ChEBI" id="CHEBI:57427"/>
        <dbReference type="EC" id="2.6.1.42"/>
    </reaction>
</comment>
<dbReference type="NCBIfam" id="NF005146">
    <property type="entry name" value="PRK06606.1"/>
    <property type="match status" value="1"/>
</dbReference>
<evidence type="ECO:0000256" key="13">
    <source>
        <dbReference type="ARBA" id="ARBA00049229"/>
    </source>
</evidence>
<evidence type="ECO:0000256" key="8">
    <source>
        <dbReference type="ARBA" id="ARBA00022679"/>
    </source>
</evidence>
<evidence type="ECO:0000256" key="3">
    <source>
        <dbReference type="ARBA" id="ARBA00004824"/>
    </source>
</evidence>
<dbReference type="Gene3D" id="3.30.470.10">
    <property type="match status" value="1"/>
</dbReference>
<organism evidence="15 16">
    <name type="scientific">Litorimonas cladophorae</name>
    <dbReference type="NCBI Taxonomy" id="1220491"/>
    <lineage>
        <taxon>Bacteria</taxon>
        <taxon>Pseudomonadati</taxon>
        <taxon>Pseudomonadota</taxon>
        <taxon>Alphaproteobacteria</taxon>
        <taxon>Maricaulales</taxon>
        <taxon>Robiginitomaculaceae</taxon>
    </lineage>
</organism>
<evidence type="ECO:0000256" key="2">
    <source>
        <dbReference type="ARBA" id="ARBA00003109"/>
    </source>
</evidence>
<dbReference type="InterPro" id="IPR050571">
    <property type="entry name" value="Class-IV_PLP-Dep_Aminotrnsfr"/>
</dbReference>
<dbReference type="InterPro" id="IPR005785">
    <property type="entry name" value="B_amino_transI"/>
</dbReference>
<comment type="similarity">
    <text evidence="6 14">Belongs to the class-IV pyridoxal-phosphate-dependent aminotransferase family.</text>
</comment>
<dbReference type="SUPFAM" id="SSF56752">
    <property type="entry name" value="D-aminoacid aminotransferase-like PLP-dependent enzymes"/>
    <property type="match status" value="1"/>
</dbReference>
<evidence type="ECO:0000256" key="1">
    <source>
        <dbReference type="ARBA" id="ARBA00001933"/>
    </source>
</evidence>
<dbReference type="PANTHER" id="PTHR42743:SF11">
    <property type="entry name" value="AMINODEOXYCHORISMATE LYASE"/>
    <property type="match status" value="1"/>
</dbReference>
<keyword evidence="8 14" id="KW-0808">Transferase</keyword>
<evidence type="ECO:0000256" key="9">
    <source>
        <dbReference type="ARBA" id="ARBA00022898"/>
    </source>
</evidence>
<name>A0A918KD84_9PROT</name>
<dbReference type="FunFam" id="3.20.10.10:FF:000002">
    <property type="entry name" value="D-alanine aminotransferase"/>
    <property type="match status" value="1"/>
</dbReference>
<keyword evidence="9 14" id="KW-0663">Pyridoxal phosphate</keyword>
<dbReference type="NCBIfam" id="NF005726">
    <property type="entry name" value="PRK07544.1"/>
    <property type="match status" value="1"/>
</dbReference>
<dbReference type="EC" id="2.6.1.42" evidence="14"/>
<evidence type="ECO:0000256" key="7">
    <source>
        <dbReference type="ARBA" id="ARBA00022576"/>
    </source>
</evidence>
<keyword evidence="7 14" id="KW-0032">Aminotransferase</keyword>
<evidence type="ECO:0000256" key="10">
    <source>
        <dbReference type="ARBA" id="ARBA00023304"/>
    </source>
</evidence>
<dbReference type="PANTHER" id="PTHR42743">
    <property type="entry name" value="AMINO-ACID AMINOTRANSFERASE"/>
    <property type="match status" value="1"/>
</dbReference>
<dbReference type="Gene3D" id="3.20.10.10">
    <property type="entry name" value="D-amino Acid Aminotransferase, subunit A, domain 2"/>
    <property type="match status" value="1"/>
</dbReference>
<dbReference type="InterPro" id="IPR001544">
    <property type="entry name" value="Aminotrans_IV"/>
</dbReference>
<dbReference type="GO" id="GO:0008652">
    <property type="term" value="P:amino acid biosynthetic process"/>
    <property type="evidence" value="ECO:0007669"/>
    <property type="project" value="UniProtKB-KW"/>
</dbReference>
<evidence type="ECO:0000256" key="12">
    <source>
        <dbReference type="ARBA" id="ARBA00048798"/>
    </source>
</evidence>
<dbReference type="InterPro" id="IPR043132">
    <property type="entry name" value="BCAT-like_C"/>
</dbReference>